<evidence type="ECO:0000313" key="2">
    <source>
        <dbReference type="Proteomes" id="UP001163603"/>
    </source>
</evidence>
<accession>A0ACC0X5Y5</accession>
<name>A0ACC0X5Y5_9ROSI</name>
<dbReference type="Proteomes" id="UP001163603">
    <property type="component" value="Chromosome 14"/>
</dbReference>
<keyword evidence="2" id="KW-1185">Reference proteome</keyword>
<dbReference type="EMBL" id="CM047749">
    <property type="protein sequence ID" value="KAJ0011043.1"/>
    <property type="molecule type" value="Genomic_DNA"/>
</dbReference>
<gene>
    <name evidence="1" type="ORF">Pint_34524</name>
</gene>
<sequence>MEISVTSIVFSFVFAALLASVWSFLDWIWLKPKKLEMLLRQQGFSGNSYKLLYGDTKEMFMVSKQAKIRPINPISHDIAQRIIPFHHRIITNYGKNSFIWLGPTPSINITDPKLIREIMSRYEIFQKPKMSPLGKLVFNGMVMYEDEQWFRVRKTANPAFHLDKLKNMLPKIYLSCNEMIRQWKSSIANEESCELDVWPDIKTLTADVISQTAFGSSFEDGRKIFELITEQISLLNPVFYFFHIPGWRFLPTQANRKLKSNNIEIIELIKGIINKREEELKVGEAGSDDLLGLLVESNHREIQEHGNKETGMSIEEVIEECKLFYLAGQETTASLIVWTMILLCMHQTWQERAREEVFQVFGSKEPQFDELNRLKEVNKILHEALRLYPPAALFSRATMKEFKLGEMKIPPGVLIALPMILVHQDEQYWGADAKDFNPDRFSQGVSKASKNDQVSFFPFGWGPRICIGQNFALLEAKLALTMIVQNFSFQLSPTYVHAPARGISSRLSHPPPLKSRNWKVEPVTSNSLMEKSPHFFKVILPSTLAEKKLGIPEMFAKKFGNELPDIATLEVPNGQVWLVRLTKDGRKIWFQDGWDDFIQHHSISVGYFLVFKYVKNSTFQVISRSFLLTKGWCRVLKEENLKQGDICVFELIKMKVFILKLSVYHAAAKLI</sequence>
<proteinExistence type="predicted"/>
<protein>
    <submittedName>
        <fullName evidence="1">Uncharacterized protein</fullName>
    </submittedName>
</protein>
<organism evidence="1 2">
    <name type="scientific">Pistacia integerrima</name>
    <dbReference type="NCBI Taxonomy" id="434235"/>
    <lineage>
        <taxon>Eukaryota</taxon>
        <taxon>Viridiplantae</taxon>
        <taxon>Streptophyta</taxon>
        <taxon>Embryophyta</taxon>
        <taxon>Tracheophyta</taxon>
        <taxon>Spermatophyta</taxon>
        <taxon>Magnoliopsida</taxon>
        <taxon>eudicotyledons</taxon>
        <taxon>Gunneridae</taxon>
        <taxon>Pentapetalae</taxon>
        <taxon>rosids</taxon>
        <taxon>malvids</taxon>
        <taxon>Sapindales</taxon>
        <taxon>Anacardiaceae</taxon>
        <taxon>Pistacia</taxon>
    </lineage>
</organism>
<evidence type="ECO:0000313" key="1">
    <source>
        <dbReference type="EMBL" id="KAJ0011043.1"/>
    </source>
</evidence>
<comment type="caution">
    <text evidence="1">The sequence shown here is derived from an EMBL/GenBank/DDBJ whole genome shotgun (WGS) entry which is preliminary data.</text>
</comment>
<reference evidence="2" key="1">
    <citation type="journal article" date="2023" name="G3 (Bethesda)">
        <title>Genome assembly and association tests identify interacting loci associated with vigor, precocity, and sex in interspecific pistachio rootstocks.</title>
        <authorList>
            <person name="Palmer W."/>
            <person name="Jacygrad E."/>
            <person name="Sagayaradj S."/>
            <person name="Cavanaugh K."/>
            <person name="Han R."/>
            <person name="Bertier L."/>
            <person name="Beede B."/>
            <person name="Kafkas S."/>
            <person name="Golino D."/>
            <person name="Preece J."/>
            <person name="Michelmore R."/>
        </authorList>
    </citation>
    <scope>NUCLEOTIDE SEQUENCE [LARGE SCALE GENOMIC DNA]</scope>
</reference>